<sequence length="64" mass="6864">MAPKQRVVVQSGPVKKRQPESGLSQIYHTITSPDNASIVRSVLVFGAAVAILHSSLSELLIPQL</sequence>
<protein>
    <recommendedName>
        <fullName evidence="3">TOM core complex subunit Tom6</fullName>
    </recommendedName>
</protein>
<dbReference type="EMBL" id="CP069111">
    <property type="protein sequence ID" value="QSS61954.1"/>
    <property type="molecule type" value="Genomic_DNA"/>
</dbReference>
<reference evidence="1" key="1">
    <citation type="submission" date="2021-01" db="EMBL/GenBank/DDBJ databases">
        <title>Chromosome-level genome assembly of a human fungal pathogen reveals clustering of transcriptionally co-regulated genes.</title>
        <authorList>
            <person name="Voorhies M."/>
            <person name="Cohen S."/>
            <person name="Shea T.P."/>
            <person name="Petrus S."/>
            <person name="Munoz J.F."/>
            <person name="Poplawski S."/>
            <person name="Goldman W.E."/>
            <person name="Michael T."/>
            <person name="Cuomo C.A."/>
            <person name="Sil A."/>
            <person name="Beyhan S."/>
        </authorList>
    </citation>
    <scope>NUCLEOTIDE SEQUENCE</scope>
    <source>
        <strain evidence="1">WU24</strain>
    </source>
</reference>
<evidence type="ECO:0000313" key="1">
    <source>
        <dbReference type="EMBL" id="QSS61954.1"/>
    </source>
</evidence>
<proteinExistence type="predicted"/>
<dbReference type="OrthoDB" id="5403997at2759"/>
<dbReference type="Proteomes" id="UP000663671">
    <property type="component" value="Chromosome 5"/>
</dbReference>
<dbReference type="OMA" id="QSPFSEW"/>
<gene>
    <name evidence="1" type="ORF">I7I51_04131</name>
</gene>
<dbReference type="InterPro" id="IPR020266">
    <property type="entry name" value="Tom6"/>
</dbReference>
<accession>A0A8A1MBG5</accession>
<dbReference type="Pfam" id="PF17112">
    <property type="entry name" value="Tom6"/>
    <property type="match status" value="1"/>
</dbReference>
<evidence type="ECO:0000313" key="2">
    <source>
        <dbReference type="Proteomes" id="UP000663671"/>
    </source>
</evidence>
<organism evidence="1 2">
    <name type="scientific">Ajellomyces capsulatus</name>
    <name type="common">Darling's disease fungus</name>
    <name type="synonym">Histoplasma capsulatum</name>
    <dbReference type="NCBI Taxonomy" id="5037"/>
    <lineage>
        <taxon>Eukaryota</taxon>
        <taxon>Fungi</taxon>
        <taxon>Dikarya</taxon>
        <taxon>Ascomycota</taxon>
        <taxon>Pezizomycotina</taxon>
        <taxon>Eurotiomycetes</taxon>
        <taxon>Eurotiomycetidae</taxon>
        <taxon>Onygenales</taxon>
        <taxon>Ajellomycetaceae</taxon>
        <taxon>Histoplasma</taxon>
    </lineage>
</organism>
<dbReference type="VEuPathDB" id="FungiDB:I7I51_04131"/>
<dbReference type="GO" id="GO:0030150">
    <property type="term" value="P:protein import into mitochondrial matrix"/>
    <property type="evidence" value="ECO:0007669"/>
    <property type="project" value="InterPro"/>
</dbReference>
<name>A0A8A1MBG5_AJECA</name>
<dbReference type="AlphaFoldDB" id="A0A8A1MBG5"/>
<dbReference type="GO" id="GO:0005742">
    <property type="term" value="C:mitochondrial outer membrane translocase complex"/>
    <property type="evidence" value="ECO:0007669"/>
    <property type="project" value="InterPro"/>
</dbReference>
<evidence type="ECO:0008006" key="3">
    <source>
        <dbReference type="Google" id="ProtNLM"/>
    </source>
</evidence>